<evidence type="ECO:0000313" key="3">
    <source>
        <dbReference type="Proteomes" id="UP001564626"/>
    </source>
</evidence>
<dbReference type="EMBL" id="JBGEHV010000019">
    <property type="protein sequence ID" value="MEY8040195.1"/>
    <property type="molecule type" value="Genomic_DNA"/>
</dbReference>
<keyword evidence="1" id="KW-0472">Membrane</keyword>
<dbReference type="Proteomes" id="UP001564626">
    <property type="component" value="Unassembled WGS sequence"/>
</dbReference>
<feature type="transmembrane region" description="Helical" evidence="1">
    <location>
        <begin position="12"/>
        <end position="31"/>
    </location>
</feature>
<accession>A0ABV4CGH1</accession>
<organism evidence="2 3">
    <name type="scientific">Saccharopolyspora cebuensis</name>
    <dbReference type="NCBI Taxonomy" id="418759"/>
    <lineage>
        <taxon>Bacteria</taxon>
        <taxon>Bacillati</taxon>
        <taxon>Actinomycetota</taxon>
        <taxon>Actinomycetes</taxon>
        <taxon>Pseudonocardiales</taxon>
        <taxon>Pseudonocardiaceae</taxon>
        <taxon>Saccharopolyspora</taxon>
    </lineage>
</organism>
<comment type="caution">
    <text evidence="2">The sequence shown here is derived from an EMBL/GenBank/DDBJ whole genome shotgun (WGS) entry which is preliminary data.</text>
</comment>
<feature type="transmembrane region" description="Helical" evidence="1">
    <location>
        <begin position="43"/>
        <end position="61"/>
    </location>
</feature>
<protein>
    <submittedName>
        <fullName evidence="2">Uncharacterized protein</fullName>
    </submittedName>
</protein>
<feature type="transmembrane region" description="Helical" evidence="1">
    <location>
        <begin position="175"/>
        <end position="192"/>
    </location>
</feature>
<keyword evidence="1" id="KW-1133">Transmembrane helix</keyword>
<evidence type="ECO:0000256" key="1">
    <source>
        <dbReference type="SAM" id="Phobius"/>
    </source>
</evidence>
<feature type="transmembrane region" description="Helical" evidence="1">
    <location>
        <begin position="149"/>
        <end position="168"/>
    </location>
</feature>
<sequence length="221" mass="22963">MVDDFERTTSRWGRLTMLVGLALSLAGPAYLMFGLDHWPGLDLVGQAWLAVALVYGVLWVAEPVSYYPMLGSAATYQAFMIGNIANKLLPSALAAQQAVGAAQGTRKAEIAAVTAIIGAAAVHLASLLVLVGLLGTWVVSVIPPQVQEVFGYVVPAIFGPVLIQSVLAADRPRTALIAGGCGAVGVFVLVPLVPATQMFAMALCVVAAVVLALLARRRDAA</sequence>
<feature type="transmembrane region" description="Helical" evidence="1">
    <location>
        <begin position="110"/>
        <end position="137"/>
    </location>
</feature>
<evidence type="ECO:0000313" key="2">
    <source>
        <dbReference type="EMBL" id="MEY8040195.1"/>
    </source>
</evidence>
<keyword evidence="3" id="KW-1185">Reference proteome</keyword>
<dbReference type="RefSeq" id="WP_345365520.1">
    <property type="nucleotide sequence ID" value="NZ_BAABII010000016.1"/>
</dbReference>
<feature type="transmembrane region" description="Helical" evidence="1">
    <location>
        <begin position="198"/>
        <end position="215"/>
    </location>
</feature>
<keyword evidence="1" id="KW-0812">Transmembrane</keyword>
<reference evidence="2 3" key="1">
    <citation type="submission" date="2024-08" db="EMBL/GenBank/DDBJ databases">
        <title>Genome mining of Saccharopolyspora cebuensis PGLac3 from Nigerian medicinal plant.</title>
        <authorList>
            <person name="Ezeobiora C.E."/>
            <person name="Igbokwe N.H."/>
            <person name="Amin D.H."/>
            <person name="Mendie U.E."/>
        </authorList>
    </citation>
    <scope>NUCLEOTIDE SEQUENCE [LARGE SCALE GENOMIC DNA]</scope>
    <source>
        <strain evidence="2 3">PGLac3</strain>
    </source>
</reference>
<gene>
    <name evidence="2" type="ORF">AB8O55_12395</name>
</gene>
<name>A0ABV4CGH1_9PSEU</name>
<proteinExistence type="predicted"/>